<feature type="binding site" description="axial binding residue" evidence="10">
    <location>
        <position position="134"/>
    </location>
    <ligand>
        <name>heme b</name>
        <dbReference type="ChEBI" id="CHEBI:60344"/>
        <label>bD</label>
    </ligand>
    <ligandPart>
        <name>Fe</name>
        <dbReference type="ChEBI" id="CHEBI:18248"/>
    </ligandPart>
</feature>
<feature type="binding site" description="axial binding residue" evidence="10">
    <location>
        <position position="84"/>
    </location>
    <ligand>
        <name>heme b</name>
        <dbReference type="ChEBI" id="CHEBI:60344"/>
        <label>bD</label>
    </ligand>
    <ligandPart>
        <name>Fe</name>
        <dbReference type="ChEBI" id="CHEBI:18248"/>
    </ligandPart>
</feature>
<keyword evidence="13" id="KW-1185">Reference proteome</keyword>
<dbReference type="GO" id="GO:0006099">
    <property type="term" value="P:tricarboxylic acid cycle"/>
    <property type="evidence" value="ECO:0007669"/>
    <property type="project" value="InterPro"/>
</dbReference>
<dbReference type="InterPro" id="IPR004224">
    <property type="entry name" value="Fum_red_B_TM"/>
</dbReference>
<keyword evidence="5 11" id="KW-0812">Transmembrane</keyword>
<evidence type="ECO:0000256" key="1">
    <source>
        <dbReference type="ARBA" id="ARBA00001971"/>
    </source>
</evidence>
<keyword evidence="9 11" id="KW-0472">Membrane</keyword>
<gene>
    <name evidence="12" type="primary">frdC</name>
    <name evidence="12" type="ORF">GCM10007895_11810</name>
</gene>
<dbReference type="NCBIfam" id="NF010073">
    <property type="entry name" value="PRK13554.1"/>
    <property type="match status" value="1"/>
</dbReference>
<keyword evidence="4 10" id="KW-0349">Heme</keyword>
<dbReference type="Gene3D" id="1.20.1300.10">
    <property type="entry name" value="Fumarate reductase/succinate dehydrogenase, transmembrane subunit"/>
    <property type="match status" value="1"/>
</dbReference>
<dbReference type="EMBL" id="BSNC01000003">
    <property type="protein sequence ID" value="GLP95875.1"/>
    <property type="molecule type" value="Genomic_DNA"/>
</dbReference>
<dbReference type="Proteomes" id="UP001161422">
    <property type="component" value="Unassembled WGS sequence"/>
</dbReference>
<comment type="subcellular location">
    <subcellularLocation>
        <location evidence="3">Membrane</location>
    </subcellularLocation>
</comment>
<keyword evidence="7 11" id="KW-1133">Transmembrane helix</keyword>
<evidence type="ECO:0000256" key="9">
    <source>
        <dbReference type="ARBA" id="ARBA00023136"/>
    </source>
</evidence>
<feature type="transmembrane region" description="Helical" evidence="11">
    <location>
        <begin position="116"/>
        <end position="137"/>
    </location>
</feature>
<feature type="binding site" description="axial binding residue" evidence="10">
    <location>
        <position position="33"/>
    </location>
    <ligand>
        <name>heme b</name>
        <dbReference type="ChEBI" id="CHEBI:60344"/>
        <label>bD</label>
    </ligand>
    <ligandPart>
        <name>Fe</name>
        <dbReference type="ChEBI" id="CHEBI:18248"/>
    </ligandPart>
</feature>
<feature type="binding site" description="axial binding residue" evidence="10">
    <location>
        <position position="172"/>
    </location>
    <ligand>
        <name>heme b</name>
        <dbReference type="ChEBI" id="CHEBI:60344"/>
        <label>bD</label>
    </ligand>
    <ligandPart>
        <name>Fe</name>
        <dbReference type="ChEBI" id="CHEBI:18248"/>
    </ligandPart>
</feature>
<dbReference type="AlphaFoldDB" id="A0AA37W038"/>
<feature type="transmembrane region" description="Helical" evidence="11">
    <location>
        <begin position="196"/>
        <end position="218"/>
    </location>
</feature>
<dbReference type="RefSeq" id="WP_095506441.1">
    <property type="nucleotide sequence ID" value="NZ_BSNC01000003.1"/>
</dbReference>
<evidence type="ECO:0000256" key="11">
    <source>
        <dbReference type="SAM" id="Phobius"/>
    </source>
</evidence>
<comment type="function">
    <text evidence="2">Membrane-anchoring subunit of succinate dehydrogenase (SDH).</text>
</comment>
<evidence type="ECO:0000256" key="7">
    <source>
        <dbReference type="ARBA" id="ARBA00022989"/>
    </source>
</evidence>
<dbReference type="InterPro" id="IPR034804">
    <property type="entry name" value="SQR/QFR_C/D"/>
</dbReference>
<feature type="transmembrane region" description="Helical" evidence="11">
    <location>
        <begin position="157"/>
        <end position="175"/>
    </location>
</feature>
<dbReference type="CDD" id="cd00581">
    <property type="entry name" value="QFR_TypeB_TM"/>
    <property type="match status" value="1"/>
</dbReference>
<keyword evidence="8 10" id="KW-0408">Iron</keyword>
<evidence type="ECO:0000256" key="4">
    <source>
        <dbReference type="ARBA" id="ARBA00022617"/>
    </source>
</evidence>
<protein>
    <submittedName>
        <fullName evidence="12">Fumarate reductase</fullName>
    </submittedName>
</protein>
<evidence type="ECO:0000256" key="6">
    <source>
        <dbReference type="ARBA" id="ARBA00022723"/>
    </source>
</evidence>
<reference evidence="12" key="2">
    <citation type="submission" date="2023-01" db="EMBL/GenBank/DDBJ databases">
        <title>Draft genome sequence of Paraferrimonas sedimenticola strain NBRC 101628.</title>
        <authorList>
            <person name="Sun Q."/>
            <person name="Mori K."/>
        </authorList>
    </citation>
    <scope>NUCLEOTIDE SEQUENCE</scope>
    <source>
        <strain evidence="12">NBRC 101628</strain>
    </source>
</reference>
<comment type="cofactor">
    <cofactor evidence="1">
        <name>heme</name>
        <dbReference type="ChEBI" id="CHEBI:30413"/>
    </cofactor>
</comment>
<organism evidence="12 13">
    <name type="scientific">Paraferrimonas sedimenticola</name>
    <dbReference type="NCBI Taxonomy" id="375674"/>
    <lineage>
        <taxon>Bacteria</taxon>
        <taxon>Pseudomonadati</taxon>
        <taxon>Pseudomonadota</taxon>
        <taxon>Gammaproteobacteria</taxon>
        <taxon>Alteromonadales</taxon>
        <taxon>Ferrimonadaceae</taxon>
        <taxon>Paraferrimonas</taxon>
    </lineage>
</organism>
<evidence type="ECO:0000256" key="8">
    <source>
        <dbReference type="ARBA" id="ARBA00023004"/>
    </source>
</evidence>
<evidence type="ECO:0000313" key="13">
    <source>
        <dbReference type="Proteomes" id="UP001161422"/>
    </source>
</evidence>
<proteinExistence type="predicted"/>
<dbReference type="GO" id="GO:0016020">
    <property type="term" value="C:membrane"/>
    <property type="evidence" value="ECO:0007669"/>
    <property type="project" value="UniProtKB-SubCell"/>
</dbReference>
<evidence type="ECO:0000256" key="2">
    <source>
        <dbReference type="ARBA" id="ARBA00004050"/>
    </source>
</evidence>
<dbReference type="InterPro" id="IPR000701">
    <property type="entry name" value="SuccDH_FuR_B_TM-su"/>
</dbReference>
<evidence type="ECO:0000256" key="10">
    <source>
        <dbReference type="PIRSR" id="PIRSR000177-1"/>
    </source>
</evidence>
<reference evidence="12" key="1">
    <citation type="journal article" date="2014" name="Int. J. Syst. Evol. Microbiol.">
        <title>Complete genome sequence of Corynebacterium casei LMG S-19264T (=DSM 44701T), isolated from a smear-ripened cheese.</title>
        <authorList>
            <consortium name="US DOE Joint Genome Institute (JGI-PGF)"/>
            <person name="Walter F."/>
            <person name="Albersmeier A."/>
            <person name="Kalinowski J."/>
            <person name="Ruckert C."/>
        </authorList>
    </citation>
    <scope>NUCLEOTIDE SEQUENCE</scope>
    <source>
        <strain evidence="12">NBRC 101628</strain>
    </source>
</reference>
<evidence type="ECO:0000256" key="3">
    <source>
        <dbReference type="ARBA" id="ARBA00004370"/>
    </source>
</evidence>
<keyword evidence="6 10" id="KW-0479">Metal-binding</keyword>
<evidence type="ECO:0000256" key="5">
    <source>
        <dbReference type="ARBA" id="ARBA00022692"/>
    </source>
</evidence>
<dbReference type="Pfam" id="PF01127">
    <property type="entry name" value="Sdh_cyt"/>
    <property type="match status" value="1"/>
</dbReference>
<sequence>MTKLKSPLTSVHARLDGLQGLTGAILALFLLVHIHFESTILLGKEAFFQVVQMLEGGWFTHDGMGEPFVTRVFSLFLLSVLVLHAFAALRRFPTHYRQWRALRQHMGVVQHQDTKLWFWQLITGFSLFFVVPVHLFTMMLNPEIGPHFSAARVVHESAWLLYAILLPAVVFHAVIGMYRLCIKWGGFNARAGARKLAFILLVYLLVMGIFSLLTYVNIGMDLPLDFEPYGGHH</sequence>
<dbReference type="PIRSF" id="PIRSF000177">
    <property type="entry name" value="Fumar_rd_cyt_b"/>
    <property type="match status" value="1"/>
</dbReference>
<dbReference type="SUPFAM" id="SSF81343">
    <property type="entry name" value="Fumarate reductase respiratory complex transmembrane subunits"/>
    <property type="match status" value="1"/>
</dbReference>
<dbReference type="NCBIfam" id="NF010072">
    <property type="entry name" value="PRK13553.1"/>
    <property type="match status" value="1"/>
</dbReference>
<accession>A0AA37W038</accession>
<dbReference type="GO" id="GO:0046872">
    <property type="term" value="F:metal ion binding"/>
    <property type="evidence" value="ECO:0007669"/>
    <property type="project" value="UniProtKB-KW"/>
</dbReference>
<feature type="transmembrane region" description="Helical" evidence="11">
    <location>
        <begin position="68"/>
        <end position="89"/>
    </location>
</feature>
<comment type="caution">
    <text evidence="12">The sequence shown here is derived from an EMBL/GenBank/DDBJ whole genome shotgun (WGS) entry which is preliminary data.</text>
</comment>
<evidence type="ECO:0000313" key="12">
    <source>
        <dbReference type="EMBL" id="GLP95875.1"/>
    </source>
</evidence>
<name>A0AA37W038_9GAMM</name>
<feature type="transmembrane region" description="Helical" evidence="11">
    <location>
        <begin position="21"/>
        <end position="43"/>
    </location>
</feature>